<protein>
    <recommendedName>
        <fullName evidence="3">DUF3719 domain-containing protein</fullName>
    </recommendedName>
</protein>
<reference evidence="4 5" key="1">
    <citation type="submission" date="2018-04" db="EMBL/GenBank/DDBJ databases">
        <title>The genome of golden apple snail Pomacea canaliculata provides insight into stress tolerance and invasive adaptation.</title>
        <authorList>
            <person name="Liu C."/>
            <person name="Liu B."/>
            <person name="Ren Y."/>
            <person name="Zhang Y."/>
            <person name="Wang H."/>
            <person name="Li S."/>
            <person name="Jiang F."/>
            <person name="Yin L."/>
            <person name="Zhang G."/>
            <person name="Qian W."/>
            <person name="Fan W."/>
        </authorList>
    </citation>
    <scope>NUCLEOTIDE SEQUENCE [LARGE SCALE GENOMIC DNA]</scope>
    <source>
        <strain evidence="4">SZHN2017</strain>
        <tissue evidence="4">Muscle</tissue>
    </source>
</reference>
<dbReference type="STRING" id="400727.A0A2T7PVX1"/>
<name>A0A2T7PVX1_POMCA</name>
<evidence type="ECO:0000256" key="1">
    <source>
        <dbReference type="ARBA" id="ARBA00008309"/>
    </source>
</evidence>
<feature type="region of interest" description="Disordered" evidence="2">
    <location>
        <begin position="99"/>
        <end position="121"/>
    </location>
</feature>
<dbReference type="Proteomes" id="UP000245119">
    <property type="component" value="Linkage Group LG1"/>
</dbReference>
<comment type="similarity">
    <text evidence="1">Belongs to the FAM149 family.</text>
</comment>
<organism evidence="4 5">
    <name type="scientific">Pomacea canaliculata</name>
    <name type="common">Golden apple snail</name>
    <dbReference type="NCBI Taxonomy" id="400727"/>
    <lineage>
        <taxon>Eukaryota</taxon>
        <taxon>Metazoa</taxon>
        <taxon>Spiralia</taxon>
        <taxon>Lophotrochozoa</taxon>
        <taxon>Mollusca</taxon>
        <taxon>Gastropoda</taxon>
        <taxon>Caenogastropoda</taxon>
        <taxon>Architaenioglossa</taxon>
        <taxon>Ampullarioidea</taxon>
        <taxon>Ampullariidae</taxon>
        <taxon>Pomacea</taxon>
    </lineage>
</organism>
<evidence type="ECO:0000313" key="5">
    <source>
        <dbReference type="Proteomes" id="UP000245119"/>
    </source>
</evidence>
<feature type="region of interest" description="Disordered" evidence="2">
    <location>
        <begin position="56"/>
        <end position="86"/>
    </location>
</feature>
<dbReference type="InterPro" id="IPR039630">
    <property type="entry name" value="FAM149"/>
</dbReference>
<feature type="compositionally biased region" description="Polar residues" evidence="2">
    <location>
        <begin position="569"/>
        <end position="589"/>
    </location>
</feature>
<proteinExistence type="inferred from homology"/>
<feature type="compositionally biased region" description="Basic and acidic residues" evidence="2">
    <location>
        <begin position="546"/>
        <end position="559"/>
    </location>
</feature>
<comment type="caution">
    <text evidence="4">The sequence shown here is derived from an EMBL/GenBank/DDBJ whole genome shotgun (WGS) entry which is preliminary data.</text>
</comment>
<dbReference type="AlphaFoldDB" id="A0A2T7PVX1"/>
<dbReference type="Pfam" id="PF12516">
    <property type="entry name" value="DUF3719"/>
    <property type="match status" value="1"/>
</dbReference>
<accession>A0A2T7PVX1</accession>
<feature type="compositionally biased region" description="Polar residues" evidence="2">
    <location>
        <begin position="57"/>
        <end position="72"/>
    </location>
</feature>
<evidence type="ECO:0000259" key="3">
    <source>
        <dbReference type="Pfam" id="PF12516"/>
    </source>
</evidence>
<feature type="region of interest" description="Disordered" evidence="2">
    <location>
        <begin position="448"/>
        <end position="493"/>
    </location>
</feature>
<evidence type="ECO:0000256" key="2">
    <source>
        <dbReference type="SAM" id="MobiDB-lite"/>
    </source>
</evidence>
<dbReference type="EMBL" id="PZQS01000001">
    <property type="protein sequence ID" value="PVD37575.1"/>
    <property type="molecule type" value="Genomic_DNA"/>
</dbReference>
<keyword evidence="5" id="KW-1185">Reference proteome</keyword>
<sequence length="671" mass="74372">MCLTTAGNSSLLLPLAPVNSAGNVFVALSKAAAMSASPVRSEGRGNRGMISYRLRQEQNTFTRSQRALQRTPLQDRPLPEPADEHHRVVAPSYSLSTVLGSNYPQTPSSSGRSSPIAETQSTTSAFQLELTTGYTTERSNSSCYSLDDFERQASSTVNKHFEEFESMLYEGKKGTSSTVSQECHEWITQFPHLRVLGKKIQAPQDRDCDQDTGYEFIPPSSVSTSRPSTSGTAELDLTNNDITFTPDTQGLTLSGRKVKPIQVPPEIPSPELFPSCNQYDFLHEEVFEQDGIYEDIIAVDYKNIYDENMEHKKQITPRRRRVGYPPVTPNACVKDSVSSEVFDSMWQEIMSWLRVLVRKYAAEILDAKKQGAGFSTGRSLAPTPPFRASSFISRPYSVQGPHLMDGNVSFDGVLKISTMILKNRNSQSTDLPDTSSLISSTVIGPVSRVGSRPSTVSTHTAHPRLRQGPTRSFLQPLTEPFRPTMDDKGSRQNPQDILSVRQIVPTTSLALQPSGLTRQSTLPPLESSSSQPVQRRSSHRASSAVDNKDSRLSGGRERSNNNLLELNRPSTTQAMRSETPFSSINRRSSTPLSQSIASRHPVSFLHPSLNITGSALHPLGEPTTHLPVSLLPPNILEDPETPMEDIRHNQWMPNTPSNKTYIRRMRTHLRL</sequence>
<feature type="domain" description="DUF3719" evidence="3">
    <location>
        <begin position="167"/>
        <end position="226"/>
    </location>
</feature>
<dbReference type="InterPro" id="IPR022194">
    <property type="entry name" value="DUF3719"/>
</dbReference>
<dbReference type="PANTHER" id="PTHR31997:SF1">
    <property type="entry name" value="AGAP003710-PA"/>
    <property type="match status" value="1"/>
</dbReference>
<dbReference type="OrthoDB" id="2134133at2759"/>
<evidence type="ECO:0000313" key="4">
    <source>
        <dbReference type="EMBL" id="PVD37575.1"/>
    </source>
</evidence>
<feature type="region of interest" description="Disordered" evidence="2">
    <location>
        <begin position="509"/>
        <end position="589"/>
    </location>
</feature>
<feature type="compositionally biased region" description="Polar residues" evidence="2">
    <location>
        <begin position="509"/>
        <end position="522"/>
    </location>
</feature>
<dbReference type="PANTHER" id="PTHR31997">
    <property type="entry name" value="AGAP003710-PA"/>
    <property type="match status" value="1"/>
</dbReference>
<gene>
    <name evidence="4" type="ORF">C0Q70_00171</name>
</gene>